<dbReference type="GO" id="GO:0005886">
    <property type="term" value="C:plasma membrane"/>
    <property type="evidence" value="ECO:0007669"/>
    <property type="project" value="UniProtKB-SubCell"/>
</dbReference>
<evidence type="ECO:0000256" key="5">
    <source>
        <dbReference type="ARBA" id="ARBA00023136"/>
    </source>
</evidence>
<dbReference type="PANTHER" id="PTHR43124:SF10">
    <property type="entry name" value="PURINE EFFLUX PUMP PBUE"/>
    <property type="match status" value="1"/>
</dbReference>
<dbReference type="GO" id="GO:0022857">
    <property type="term" value="F:transmembrane transporter activity"/>
    <property type="evidence" value="ECO:0007669"/>
    <property type="project" value="InterPro"/>
</dbReference>
<dbReference type="OrthoDB" id="9814237at2"/>
<dbReference type="RefSeq" id="WP_103265382.1">
    <property type="nucleotide sequence ID" value="NZ_CABMLE010000010.1"/>
</dbReference>
<dbReference type="Gene3D" id="1.20.1250.20">
    <property type="entry name" value="MFS general substrate transporter like domains"/>
    <property type="match status" value="1"/>
</dbReference>
<evidence type="ECO:0000256" key="1">
    <source>
        <dbReference type="ARBA" id="ARBA00004651"/>
    </source>
</evidence>
<feature type="transmembrane region" description="Helical" evidence="6">
    <location>
        <begin position="210"/>
        <end position="234"/>
    </location>
</feature>
<organism evidence="8 9">
    <name type="scientific">Enteroscipio rubneri</name>
    <dbReference type="NCBI Taxonomy" id="2070686"/>
    <lineage>
        <taxon>Bacteria</taxon>
        <taxon>Bacillati</taxon>
        <taxon>Actinomycetota</taxon>
        <taxon>Coriobacteriia</taxon>
        <taxon>Eggerthellales</taxon>
        <taxon>Eggerthellaceae</taxon>
        <taxon>Enteroscipio</taxon>
    </lineage>
</organism>
<evidence type="ECO:0000259" key="7">
    <source>
        <dbReference type="PROSITE" id="PS50850"/>
    </source>
</evidence>
<keyword evidence="9" id="KW-1185">Reference proteome</keyword>
<feature type="transmembrane region" description="Helical" evidence="6">
    <location>
        <begin position="57"/>
        <end position="74"/>
    </location>
</feature>
<feature type="transmembrane region" description="Helical" evidence="6">
    <location>
        <begin position="169"/>
        <end position="189"/>
    </location>
</feature>
<reference evidence="9" key="1">
    <citation type="submission" date="2018-01" db="EMBL/GenBank/DDBJ databases">
        <title>Rubneribacter badeniensis gen. nov., sp. nov., and Colonibacter rubneri, gen. nov., sp. nov., WGS of new members of the Eggerthellaceae.</title>
        <authorList>
            <person name="Danylec N."/>
            <person name="Stoll D.A."/>
            <person name="Doetsch A."/>
            <person name="Kulling S.E."/>
            <person name="Huch M."/>
        </authorList>
    </citation>
    <scope>NUCLEOTIDE SEQUENCE [LARGE SCALE GENOMIC DNA]</scope>
    <source>
        <strain evidence="9">ResAG-96</strain>
    </source>
</reference>
<evidence type="ECO:0000256" key="4">
    <source>
        <dbReference type="ARBA" id="ARBA00022989"/>
    </source>
</evidence>
<dbReference type="Pfam" id="PF07690">
    <property type="entry name" value="MFS_1"/>
    <property type="match status" value="1"/>
</dbReference>
<dbReference type="InterPro" id="IPR050189">
    <property type="entry name" value="MFS_Efflux_Transporters"/>
</dbReference>
<dbReference type="PROSITE" id="PS50850">
    <property type="entry name" value="MFS"/>
    <property type="match status" value="1"/>
</dbReference>
<feature type="transmembrane region" description="Helical" evidence="6">
    <location>
        <begin position="349"/>
        <end position="366"/>
    </location>
</feature>
<protein>
    <submittedName>
        <fullName evidence="8">MFS transporter</fullName>
    </submittedName>
</protein>
<dbReference type="InterPro" id="IPR011701">
    <property type="entry name" value="MFS"/>
</dbReference>
<dbReference type="CDD" id="cd17324">
    <property type="entry name" value="MFS_NepI_like"/>
    <property type="match status" value="1"/>
</dbReference>
<sequence>MSTGNLASPRRTAFAAALLVALAFALGFAEFVLIGITPAVAEGLGEPLTLVGDLVGYYALACAVATPVVALATARADRFKVMAALLAVFCVGNLLTLFADDYALLLVSRMLPAATSGTLLALALTYVPDIVAKERVAAVLGLVLAGFSVSSVVGVPIGTALADMLGWKAAYACVFALGLAVSAALLPALPRGSSAHAAGAAPTLRSQLRLLGDARVLGAAAMILVGAASTYVFYTYLAPVLADVVGLDAPGASLVLLLFGAACVGSNLLSGWVAGRFGLRALPVVFAVHAALLALLAASLPAGVVGIANILAVGLLMYVMNSTVQMLFQDVARADYPSALTFSASLHPMAFNAGIALGSFAGGLVVNAGGLLATGPTGAVLALAAAALALMLVRMTAHRNAEGPVDASRVSEAAANELE</sequence>
<feature type="transmembrane region" description="Helical" evidence="6">
    <location>
        <begin position="81"/>
        <end position="99"/>
    </location>
</feature>
<feature type="transmembrane region" description="Helical" evidence="6">
    <location>
        <begin position="136"/>
        <end position="157"/>
    </location>
</feature>
<feature type="transmembrane region" description="Helical" evidence="6">
    <location>
        <begin position="105"/>
        <end position="124"/>
    </location>
</feature>
<dbReference type="SUPFAM" id="SSF103473">
    <property type="entry name" value="MFS general substrate transporter"/>
    <property type="match status" value="1"/>
</dbReference>
<keyword evidence="2" id="KW-1003">Cell membrane</keyword>
<evidence type="ECO:0000256" key="3">
    <source>
        <dbReference type="ARBA" id="ARBA00022692"/>
    </source>
</evidence>
<dbReference type="InterPro" id="IPR036259">
    <property type="entry name" value="MFS_trans_sf"/>
</dbReference>
<keyword evidence="4 6" id="KW-1133">Transmembrane helix</keyword>
<evidence type="ECO:0000256" key="2">
    <source>
        <dbReference type="ARBA" id="ARBA00022475"/>
    </source>
</evidence>
<comment type="caution">
    <text evidence="8">The sequence shown here is derived from an EMBL/GenBank/DDBJ whole genome shotgun (WGS) entry which is preliminary data.</text>
</comment>
<keyword evidence="5 6" id="KW-0472">Membrane</keyword>
<dbReference type="InterPro" id="IPR020846">
    <property type="entry name" value="MFS_dom"/>
</dbReference>
<proteinExistence type="predicted"/>
<gene>
    <name evidence="8" type="ORF">C2L71_08695</name>
</gene>
<dbReference type="EMBL" id="PPEK01000010">
    <property type="protein sequence ID" value="PNV67309.1"/>
    <property type="molecule type" value="Genomic_DNA"/>
</dbReference>
<feature type="transmembrane region" description="Helical" evidence="6">
    <location>
        <begin position="281"/>
        <end position="300"/>
    </location>
</feature>
<feature type="transmembrane region" description="Helical" evidence="6">
    <location>
        <begin position="306"/>
        <end position="328"/>
    </location>
</feature>
<evidence type="ECO:0000313" key="9">
    <source>
        <dbReference type="Proteomes" id="UP000236197"/>
    </source>
</evidence>
<evidence type="ECO:0000256" key="6">
    <source>
        <dbReference type="SAM" id="Phobius"/>
    </source>
</evidence>
<dbReference type="PANTHER" id="PTHR43124">
    <property type="entry name" value="PURINE EFFLUX PUMP PBUE"/>
    <property type="match status" value="1"/>
</dbReference>
<name>A0A2K2UAL1_9ACTN</name>
<comment type="subcellular location">
    <subcellularLocation>
        <location evidence="1">Cell membrane</location>
        <topology evidence="1">Multi-pass membrane protein</topology>
    </subcellularLocation>
</comment>
<accession>A0A2K2UAL1</accession>
<feature type="domain" description="Major facilitator superfamily (MFS) profile" evidence="7">
    <location>
        <begin position="15"/>
        <end position="402"/>
    </location>
</feature>
<feature type="transmembrane region" description="Helical" evidence="6">
    <location>
        <begin position="254"/>
        <end position="274"/>
    </location>
</feature>
<feature type="transmembrane region" description="Helical" evidence="6">
    <location>
        <begin position="372"/>
        <end position="393"/>
    </location>
</feature>
<keyword evidence="3 6" id="KW-0812">Transmembrane</keyword>
<dbReference type="AlphaFoldDB" id="A0A2K2UAL1"/>
<dbReference type="Proteomes" id="UP000236197">
    <property type="component" value="Unassembled WGS sequence"/>
</dbReference>
<evidence type="ECO:0000313" key="8">
    <source>
        <dbReference type="EMBL" id="PNV67309.1"/>
    </source>
</evidence>